<evidence type="ECO:0000256" key="3">
    <source>
        <dbReference type="ARBA" id="ARBA00012053"/>
    </source>
</evidence>
<dbReference type="Proteomes" id="UP000595460">
    <property type="component" value="Chromosome"/>
</dbReference>
<dbReference type="EMBL" id="CP068047">
    <property type="protein sequence ID" value="QQR35381.1"/>
    <property type="molecule type" value="Genomic_DNA"/>
</dbReference>
<dbReference type="NCBIfam" id="NF006762">
    <property type="entry name" value="PRK09283.1"/>
    <property type="match status" value="1"/>
</dbReference>
<comment type="catalytic activity">
    <reaction evidence="8 9">
        <text>2 5-aminolevulinate = porphobilinogen + 2 H2O + H(+)</text>
        <dbReference type="Rhea" id="RHEA:24064"/>
        <dbReference type="ChEBI" id="CHEBI:15377"/>
        <dbReference type="ChEBI" id="CHEBI:15378"/>
        <dbReference type="ChEBI" id="CHEBI:58126"/>
        <dbReference type="ChEBI" id="CHEBI:356416"/>
        <dbReference type="EC" id="4.2.1.24"/>
    </reaction>
</comment>
<evidence type="ECO:0000256" key="4">
    <source>
        <dbReference type="ARBA" id="ARBA00020771"/>
    </source>
</evidence>
<dbReference type="InterPro" id="IPR013785">
    <property type="entry name" value="Aldolase_TIM"/>
</dbReference>
<dbReference type="InterPro" id="IPR030656">
    <property type="entry name" value="ALAD_AS"/>
</dbReference>
<evidence type="ECO:0000256" key="8">
    <source>
        <dbReference type="ARBA" id="ARBA00047651"/>
    </source>
</evidence>
<dbReference type="PROSITE" id="PS00169">
    <property type="entry name" value="D_ALA_DEHYDRATASE"/>
    <property type="match status" value="1"/>
</dbReference>
<sequence>MGSPDMVDAWHKHDMEFLGGRRLRRARRTAWSRAMVRETVLTPADLIWPLFVIEGHNEKTQIRTMPGVERLSVDLCVEAAKAARDAGIPALALFPNTPDHLRNESAAEAYNPDNLMCRALSAIKNAVPEIGLIADVALDEYSSDGQDGLVRDGEILNDETVAVMIRSALVQTQAGADIIAPSDMMDGRVAALREALDAAGHEQTQIMAYAAKYASYYYGPFREAVGSGSRLKGDKRTYQMDYANSDEAMREIEQDIAEGADSVMVKPGLPYLDIVRRAKDSFNIPIYAYQVSGEFAMIEMAAAAGAIDRKGAIMESLHAFKRAGANGVLTYFALEVARELGR</sequence>
<dbReference type="InterPro" id="IPR001731">
    <property type="entry name" value="ALAD"/>
</dbReference>
<keyword evidence="5" id="KW-0350">Heme biosynthesis</keyword>
<accession>A0ABX7BZZ3</accession>
<comment type="subunit">
    <text evidence="9">Homooctamer.</text>
</comment>
<gene>
    <name evidence="11" type="primary">hemB</name>
    <name evidence="11" type="ORF">JI749_13600</name>
</gene>
<dbReference type="PRINTS" id="PR00144">
    <property type="entry name" value="DALDHYDRTASE"/>
</dbReference>
<dbReference type="Gene3D" id="3.20.20.70">
    <property type="entry name" value="Aldolase class I"/>
    <property type="match status" value="1"/>
</dbReference>
<comment type="similarity">
    <text evidence="2 10">Belongs to the ALAD family.</text>
</comment>
<evidence type="ECO:0000256" key="5">
    <source>
        <dbReference type="ARBA" id="ARBA00023133"/>
    </source>
</evidence>
<organism evidence="11 12">
    <name type="scientific">Devosia oryziradicis</name>
    <dbReference type="NCBI Taxonomy" id="2801335"/>
    <lineage>
        <taxon>Bacteria</taxon>
        <taxon>Pseudomonadati</taxon>
        <taxon>Pseudomonadota</taxon>
        <taxon>Alphaproteobacteria</taxon>
        <taxon>Hyphomicrobiales</taxon>
        <taxon>Devosiaceae</taxon>
        <taxon>Devosia</taxon>
    </lineage>
</organism>
<dbReference type="Pfam" id="PF00490">
    <property type="entry name" value="ALAD"/>
    <property type="match status" value="1"/>
</dbReference>
<evidence type="ECO:0000256" key="1">
    <source>
        <dbReference type="ARBA" id="ARBA00004694"/>
    </source>
</evidence>
<name>A0ABX7BZZ3_9HYPH</name>
<keyword evidence="12" id="KW-1185">Reference proteome</keyword>
<evidence type="ECO:0000256" key="2">
    <source>
        <dbReference type="ARBA" id="ARBA00008055"/>
    </source>
</evidence>
<dbReference type="EC" id="4.2.1.24" evidence="3 9"/>
<evidence type="ECO:0000256" key="6">
    <source>
        <dbReference type="ARBA" id="ARBA00023239"/>
    </source>
</evidence>
<dbReference type="SMART" id="SM01004">
    <property type="entry name" value="ALAD"/>
    <property type="match status" value="1"/>
</dbReference>
<comment type="pathway">
    <text evidence="1">Porphyrin-containing compound metabolism; protoporphyrin-IX biosynthesis; coproporphyrinogen-III from 5-aminolevulinate: step 1/4.</text>
</comment>
<keyword evidence="7 9" id="KW-0627">Porphyrin biosynthesis</keyword>
<evidence type="ECO:0000256" key="10">
    <source>
        <dbReference type="RuleBase" id="RU004161"/>
    </source>
</evidence>
<protein>
    <recommendedName>
        <fullName evidence="4 9">Delta-aminolevulinic acid dehydratase</fullName>
        <ecNumber evidence="3 9">4.2.1.24</ecNumber>
    </recommendedName>
</protein>
<reference evidence="11 12" key="1">
    <citation type="submission" date="2021-01" db="EMBL/GenBank/DDBJ databases">
        <title>Genome seq and assembly of Devosia sp. G19.</title>
        <authorList>
            <person name="Chhetri G."/>
        </authorList>
    </citation>
    <scope>NUCLEOTIDE SEQUENCE [LARGE SCALE GENOMIC DNA]</scope>
    <source>
        <strain evidence="11 12">G19</strain>
    </source>
</reference>
<dbReference type="GO" id="GO:0004655">
    <property type="term" value="F:porphobilinogen synthase activity"/>
    <property type="evidence" value="ECO:0007669"/>
    <property type="project" value="UniProtKB-EC"/>
</dbReference>
<keyword evidence="6 9" id="KW-0456">Lyase</keyword>
<dbReference type="PANTHER" id="PTHR11458">
    <property type="entry name" value="DELTA-AMINOLEVULINIC ACID DEHYDRATASE"/>
    <property type="match status" value="1"/>
</dbReference>
<dbReference type="PIRSF" id="PIRSF001415">
    <property type="entry name" value="Porphbilin_synth"/>
    <property type="match status" value="1"/>
</dbReference>
<evidence type="ECO:0000313" key="12">
    <source>
        <dbReference type="Proteomes" id="UP000595460"/>
    </source>
</evidence>
<evidence type="ECO:0000256" key="9">
    <source>
        <dbReference type="RuleBase" id="RU000515"/>
    </source>
</evidence>
<dbReference type="PANTHER" id="PTHR11458:SF0">
    <property type="entry name" value="DELTA-AMINOLEVULINIC ACID DEHYDRATASE"/>
    <property type="match status" value="1"/>
</dbReference>
<proteinExistence type="inferred from homology"/>
<evidence type="ECO:0000313" key="11">
    <source>
        <dbReference type="EMBL" id="QQR35381.1"/>
    </source>
</evidence>
<evidence type="ECO:0000256" key="7">
    <source>
        <dbReference type="ARBA" id="ARBA00023244"/>
    </source>
</evidence>
<dbReference type="SUPFAM" id="SSF51569">
    <property type="entry name" value="Aldolase"/>
    <property type="match status" value="1"/>
</dbReference>